<reference evidence="1 2" key="1">
    <citation type="submission" date="2019-12" db="EMBL/GenBank/DDBJ databases">
        <title>Comparative genomics gives insights into the taxonomy of the Azoarcus-Aromatoleum group and reveals separate origins of nif in the plant-associated Azoarcus and non-plant-associated Aromatoleum sub-groups.</title>
        <authorList>
            <person name="Lafos M."/>
            <person name="Maluk M."/>
            <person name="Batista M."/>
            <person name="Junghare M."/>
            <person name="Carmona M."/>
            <person name="Faoro H."/>
            <person name="Cruz L.M."/>
            <person name="Battistoni F."/>
            <person name="De Souza E."/>
            <person name="Pedrosa F."/>
            <person name="Chen W.-M."/>
            <person name="Poole P.S."/>
            <person name="Dixon R.A."/>
            <person name="James E.K."/>
        </authorList>
    </citation>
    <scope>NUCLEOTIDE SEQUENCE [LARGE SCALE GENOMIC DNA]</scope>
    <source>
        <strain evidence="1 2">PbN1</strain>
    </source>
</reference>
<evidence type="ECO:0000313" key="2">
    <source>
        <dbReference type="Proteomes" id="UP000633943"/>
    </source>
</evidence>
<protein>
    <recommendedName>
        <fullName evidence="3">IS5/IS1182 family transposase</fullName>
    </recommendedName>
</protein>
<dbReference type="EMBL" id="WTVP01000091">
    <property type="protein sequence ID" value="NMG17585.1"/>
    <property type="molecule type" value="Genomic_DNA"/>
</dbReference>
<evidence type="ECO:0008006" key="3">
    <source>
        <dbReference type="Google" id="ProtNLM"/>
    </source>
</evidence>
<evidence type="ECO:0000313" key="1">
    <source>
        <dbReference type="EMBL" id="NMG17585.1"/>
    </source>
</evidence>
<gene>
    <name evidence="1" type="ORF">GPA24_19015</name>
</gene>
<sequence>MPRRPWNPSMSRFRPIDRQTDYLLPPSVQDWLPESHLARYVVDVVEGLDL</sequence>
<comment type="caution">
    <text evidence="1">The sequence shown here is derived from an EMBL/GenBank/DDBJ whole genome shotgun (WGS) entry which is preliminary data.</text>
</comment>
<feature type="non-terminal residue" evidence="1">
    <location>
        <position position="50"/>
    </location>
</feature>
<keyword evidence="2" id="KW-1185">Reference proteome</keyword>
<proteinExistence type="predicted"/>
<name>A0ABX1P1K4_9RHOO</name>
<dbReference type="Proteomes" id="UP000633943">
    <property type="component" value="Unassembled WGS sequence"/>
</dbReference>
<accession>A0ABX1P1K4</accession>
<organism evidence="1 2">
    <name type="scientific">Aromatoleum bremense</name>
    <dbReference type="NCBI Taxonomy" id="76115"/>
    <lineage>
        <taxon>Bacteria</taxon>
        <taxon>Pseudomonadati</taxon>
        <taxon>Pseudomonadota</taxon>
        <taxon>Betaproteobacteria</taxon>
        <taxon>Rhodocyclales</taxon>
        <taxon>Rhodocyclaceae</taxon>
        <taxon>Aromatoleum</taxon>
    </lineage>
</organism>